<sequence length="369" mass="40929">MNNQGSVSSIQMSVLFLAFITGSSIVLIPGPLTNAARNGAWLSLFLALALGMVLLACVLYLHRVYPRMSFIEYSRAAVGKWLTLLLAIPYVTVMFWHVAGIVIEIGGFFNNTMLRETPTYAINTLFFATIAMTVRAGIEVIARMSVLLLMLMLGFTIVVLVMVAPLYHPEYLRPVLPDGIRPVLHGAYIAYGFPYSELTTFAMLLPFVRKQEQTKVGKFLFWALILNGVTLAASILCSIMVLGPLSGDLKYSLYQLARLIYVQEIVERIESVIGFSLIAGSYIKSTIMLFILSKVLAQLFKLQDERLLIFPVALICLLLSITMYSNEMSLDEAVNATWPLLDNAAYTLPLLLVMAVTLVKRLRKPPASA</sequence>
<feature type="transmembrane region" description="Helical" evidence="8">
    <location>
        <begin position="120"/>
        <end position="138"/>
    </location>
</feature>
<feature type="transmembrane region" description="Helical" evidence="8">
    <location>
        <begin position="272"/>
        <end position="295"/>
    </location>
</feature>
<comment type="similarity">
    <text evidence="2">Belongs to the amino acid-polyamine-organocation (APC) superfamily. Spore germination protein (SGP) (TC 2.A.3.9) family.</text>
</comment>
<comment type="subcellular location">
    <subcellularLocation>
        <location evidence="1">Membrane</location>
        <topology evidence="1">Multi-pass membrane protein</topology>
    </subcellularLocation>
</comment>
<feature type="transmembrane region" description="Helical" evidence="8">
    <location>
        <begin position="344"/>
        <end position="362"/>
    </location>
</feature>
<gene>
    <name evidence="9" type="ORF">ACFFNY_25995</name>
</gene>
<proteinExistence type="inferred from homology"/>
<feature type="transmembrane region" description="Helical" evidence="8">
    <location>
        <begin position="82"/>
        <end position="108"/>
    </location>
</feature>
<evidence type="ECO:0000256" key="2">
    <source>
        <dbReference type="ARBA" id="ARBA00007998"/>
    </source>
</evidence>
<evidence type="ECO:0000256" key="7">
    <source>
        <dbReference type="ARBA" id="ARBA00023136"/>
    </source>
</evidence>
<name>A0ABV5W382_9BACL</name>
<keyword evidence="6 8" id="KW-1133">Transmembrane helix</keyword>
<evidence type="ECO:0000256" key="4">
    <source>
        <dbReference type="ARBA" id="ARBA00022544"/>
    </source>
</evidence>
<feature type="transmembrane region" description="Helical" evidence="8">
    <location>
        <begin position="188"/>
        <end position="207"/>
    </location>
</feature>
<dbReference type="Gene3D" id="1.20.1740.10">
    <property type="entry name" value="Amino acid/polyamine transporter I"/>
    <property type="match status" value="1"/>
</dbReference>
<reference evidence="9 10" key="1">
    <citation type="submission" date="2024-09" db="EMBL/GenBank/DDBJ databases">
        <authorList>
            <person name="Sun Q."/>
            <person name="Mori K."/>
        </authorList>
    </citation>
    <scope>NUCLEOTIDE SEQUENCE [LARGE SCALE GENOMIC DNA]</scope>
    <source>
        <strain evidence="9 10">JCM 12520</strain>
    </source>
</reference>
<keyword evidence="10" id="KW-1185">Reference proteome</keyword>
<dbReference type="RefSeq" id="WP_344909015.1">
    <property type="nucleotide sequence ID" value="NZ_BAAAYO010000007.1"/>
</dbReference>
<dbReference type="Proteomes" id="UP001589619">
    <property type="component" value="Unassembled WGS sequence"/>
</dbReference>
<dbReference type="EMBL" id="JBHMAG010000017">
    <property type="protein sequence ID" value="MFB9755042.1"/>
    <property type="molecule type" value="Genomic_DNA"/>
</dbReference>
<keyword evidence="4" id="KW-0309">Germination</keyword>
<feature type="transmembrane region" description="Helical" evidence="8">
    <location>
        <begin position="12"/>
        <end position="28"/>
    </location>
</feature>
<evidence type="ECO:0000256" key="3">
    <source>
        <dbReference type="ARBA" id="ARBA00022448"/>
    </source>
</evidence>
<keyword evidence="7 8" id="KW-0472">Membrane</keyword>
<dbReference type="Pfam" id="PF03845">
    <property type="entry name" value="Spore_permease"/>
    <property type="match status" value="1"/>
</dbReference>
<dbReference type="PANTHER" id="PTHR34975">
    <property type="entry name" value="SPORE GERMINATION PROTEIN A2"/>
    <property type="match status" value="1"/>
</dbReference>
<feature type="transmembrane region" description="Helical" evidence="8">
    <location>
        <begin position="307"/>
        <end position="324"/>
    </location>
</feature>
<organism evidence="9 10">
    <name type="scientific">Paenibacillus hodogayensis</name>
    <dbReference type="NCBI Taxonomy" id="279208"/>
    <lineage>
        <taxon>Bacteria</taxon>
        <taxon>Bacillati</taxon>
        <taxon>Bacillota</taxon>
        <taxon>Bacilli</taxon>
        <taxon>Bacillales</taxon>
        <taxon>Paenibacillaceae</taxon>
        <taxon>Paenibacillus</taxon>
    </lineage>
</organism>
<comment type="caution">
    <text evidence="9">The sequence shown here is derived from an EMBL/GenBank/DDBJ whole genome shotgun (WGS) entry which is preliminary data.</text>
</comment>
<evidence type="ECO:0000256" key="8">
    <source>
        <dbReference type="SAM" id="Phobius"/>
    </source>
</evidence>
<evidence type="ECO:0000313" key="9">
    <source>
        <dbReference type="EMBL" id="MFB9755042.1"/>
    </source>
</evidence>
<feature type="transmembrane region" description="Helical" evidence="8">
    <location>
        <begin position="40"/>
        <end position="61"/>
    </location>
</feature>
<evidence type="ECO:0000256" key="5">
    <source>
        <dbReference type="ARBA" id="ARBA00022692"/>
    </source>
</evidence>
<feature type="transmembrane region" description="Helical" evidence="8">
    <location>
        <begin position="219"/>
        <end position="242"/>
    </location>
</feature>
<protein>
    <submittedName>
        <fullName evidence="9">Endospore germination permease</fullName>
    </submittedName>
</protein>
<dbReference type="NCBIfam" id="TIGR00912">
    <property type="entry name" value="2A0309"/>
    <property type="match status" value="1"/>
</dbReference>
<evidence type="ECO:0000256" key="6">
    <source>
        <dbReference type="ARBA" id="ARBA00022989"/>
    </source>
</evidence>
<keyword evidence="5 8" id="KW-0812">Transmembrane</keyword>
<keyword evidence="3" id="KW-0813">Transport</keyword>
<evidence type="ECO:0000256" key="1">
    <source>
        <dbReference type="ARBA" id="ARBA00004141"/>
    </source>
</evidence>
<dbReference type="InterPro" id="IPR004761">
    <property type="entry name" value="Spore_GerAB"/>
</dbReference>
<evidence type="ECO:0000313" key="10">
    <source>
        <dbReference type="Proteomes" id="UP001589619"/>
    </source>
</evidence>
<accession>A0ABV5W382</accession>
<dbReference type="PANTHER" id="PTHR34975:SF2">
    <property type="entry name" value="SPORE GERMINATION PROTEIN A2"/>
    <property type="match status" value="1"/>
</dbReference>
<feature type="transmembrane region" description="Helical" evidence="8">
    <location>
        <begin position="145"/>
        <end position="168"/>
    </location>
</feature>